<name>A0ABS9Y5J4_9ACTN</name>
<protein>
    <submittedName>
        <fullName evidence="2">DUF397 domain-containing protein</fullName>
    </submittedName>
</protein>
<dbReference type="Proteomes" id="UP001165269">
    <property type="component" value="Unassembled WGS sequence"/>
</dbReference>
<reference evidence="2" key="1">
    <citation type="submission" date="2022-03" db="EMBL/GenBank/DDBJ databases">
        <title>Streptomyces 7R015 and 7R016 isolated from Barleria lupulina in Thailand.</title>
        <authorList>
            <person name="Kanchanasin P."/>
            <person name="Phongsopitanun W."/>
            <person name="Tanasupawat S."/>
        </authorList>
    </citation>
    <scope>NUCLEOTIDE SEQUENCE</scope>
    <source>
        <strain evidence="2">7R015</strain>
    </source>
</reference>
<accession>A0ABS9Y5J4</accession>
<feature type="domain" description="DUF397" evidence="1">
    <location>
        <begin position="6"/>
        <end position="59"/>
    </location>
</feature>
<evidence type="ECO:0000313" key="3">
    <source>
        <dbReference type="Proteomes" id="UP001165269"/>
    </source>
</evidence>
<evidence type="ECO:0000259" key="1">
    <source>
        <dbReference type="Pfam" id="PF04149"/>
    </source>
</evidence>
<evidence type="ECO:0000313" key="2">
    <source>
        <dbReference type="EMBL" id="MCI3272479.1"/>
    </source>
</evidence>
<gene>
    <name evidence="2" type="ORF">MQP27_15310</name>
</gene>
<comment type="caution">
    <text evidence="2">The sequence shown here is derived from an EMBL/GenBank/DDBJ whole genome shotgun (WGS) entry which is preliminary data.</text>
</comment>
<proteinExistence type="predicted"/>
<dbReference type="Pfam" id="PF04149">
    <property type="entry name" value="DUF397"/>
    <property type="match status" value="1"/>
</dbReference>
<sequence>MSATELHWFKSSYSDSGDINDCVEVAIAPTTIHIRDSKTPNTPHLTVTPTTWTAFLTHASTR</sequence>
<dbReference type="EMBL" id="JALDAY010000004">
    <property type="protein sequence ID" value="MCI3272479.1"/>
    <property type="molecule type" value="Genomic_DNA"/>
</dbReference>
<dbReference type="InterPro" id="IPR007278">
    <property type="entry name" value="DUF397"/>
</dbReference>
<keyword evidence="3" id="KW-1185">Reference proteome</keyword>
<dbReference type="RefSeq" id="WP_242765636.1">
    <property type="nucleotide sequence ID" value="NZ_JALDAY010000004.1"/>
</dbReference>
<organism evidence="2 3">
    <name type="scientific">Streptomyces cylindrosporus</name>
    <dbReference type="NCBI Taxonomy" id="2927583"/>
    <lineage>
        <taxon>Bacteria</taxon>
        <taxon>Bacillati</taxon>
        <taxon>Actinomycetota</taxon>
        <taxon>Actinomycetes</taxon>
        <taxon>Kitasatosporales</taxon>
        <taxon>Streptomycetaceae</taxon>
        <taxon>Streptomyces</taxon>
    </lineage>
</organism>